<feature type="region of interest" description="Disordered" evidence="1">
    <location>
        <begin position="1779"/>
        <end position="1803"/>
    </location>
</feature>
<reference evidence="2" key="1">
    <citation type="journal article" date="2023" name="Front. Mar. Sci.">
        <title>A new Merluccius polli reference genome to investigate the effects of global change in West African waters.</title>
        <authorList>
            <person name="Mateo J.L."/>
            <person name="Blanco-Fernandez C."/>
            <person name="Garcia-Vazquez E."/>
            <person name="Machado-Schiaffino G."/>
        </authorList>
    </citation>
    <scope>NUCLEOTIDE SEQUENCE</scope>
    <source>
        <strain evidence="2">C29</strain>
        <tissue evidence="2">Fin</tissue>
    </source>
</reference>
<feature type="region of interest" description="Disordered" evidence="1">
    <location>
        <begin position="278"/>
        <end position="304"/>
    </location>
</feature>
<gene>
    <name evidence="2" type="ORF">N1851_008234</name>
</gene>
<dbReference type="EMBL" id="JAOPHQ010001450">
    <property type="protein sequence ID" value="KAK0150662.1"/>
    <property type="molecule type" value="Genomic_DNA"/>
</dbReference>
<sequence length="1900" mass="203640">MTRKTQEEMWPSLFDPAFSFGHFPHLRTCVLSRLFQKVRALGGQPLVKLTELSQEAVVGADLPPVAHRGQRRLDVQTPPQHQEGDDQGGRAAVALPAVDVHLACILETSSKPKAPNIPTCSLHELCRLLKEDAEVKVVGVAGGDAVVGDGGAGVELCVGVDVHEGGPLGCVEHCSFLKANFSFPIVHNSPSKKDNHNIGVDGDEDASYKSPLAAAPKQPLLNPNKGAWNQGGGAVEFGQEKDWDVKPVTFPQNPTYQLEKGYDVQLGSKRPQFASVDVSYDPSTTQSSKPGSSAFPSSDLSDMIPPAYQSTNSIDPSIAQTFEAEPVSSSSGDLGSFQNLNFQVGVQDGSQSFSPNLVNDDYFQYSSAEDAELPSKEVGPFNYDFVNAVQPSKWSSAYVTREEKPVFSSNSANWAHAPTSTGIQTLEAEVTLEAKSSQNLNFQVGVKDGSQSYSPTRIYEDVFKYPSAEKAELPSKEVGPSNYDYVNAVQPSTWSSASYVTKEEAPVFSSNSANWAHAPTSTGIQTLEAEATSSSGVKGADFGSSQNLNFQVGVKDGSQSYSPTLIYEDVFKYPSAEKAELPSKEVGPSNYDFVNAVQPSTWSSASYVTKEAPVFSSNSANWAYAPTSTGIQTLEAEATSSSGIKGADFGSSQNLNFQVGVKDGSQSYSPTLIYEDVFKYPSAEKAELPSKEVGPSNYDYVNAVQPSTWSSASYVTKEEVPVFSSNSANWAKAAHASKNAQTLEAEVTSSSGTKGSGFGSSQNLNFQAGIQDASSYSPKLDIKQYPSPKNAKRPFKKGGASWAQSYPAKSPGSLNHVTDLTLDTPSSKVAAQPLRLQSVNKVPQLPSTQQLEMPQKVSEPFPSTYIVQANSGYRRGRRVYSKTKYSSSCNVVFLKAYFSFPIVYNSPSRKDNRNIGVDGDEDASYKFAAAPKQPLLNPNEGAGNQGGGAVEFGQEKDWDFKSVTFPLNPTYQLEKGYDVQLGSKRPQFTSVDVSYDPSTTQSSKLGSSAFPSSEVSDMIPPTYQSTNSIDITIAQTFEAEDVGPFTYDSVNAVQPSKWSSAYVTREEKPVSSSNSANWAHAPTGTGIQTLEAEVMSSSGIKGVDFGSSKNLNFQVGVKDGSQSYSPTRIYEDVFKYPSAEKAELPSKEVGSSNYDYVNAVQPSKWSSAYVTREEKPVFSSNSANWAHAPTSTGIQTLEAEVMSSSGIKGADFGSSQNLNFQVGVEDGSQSYSPTLIYEDVFKYPSAEKAELPSKEVGPSNYDYVNAVQPSTWSSASYVTKEEAPVFSSNSANWAHAPTSTGIQTLEAEATSSSGIKGADFGSSQNLNFQVGVKDDSQSYSPTLIYKDVFKYPSAEKAELPSKEVGPSNYNYVNAVQPSTWSSASYVTKEEAPVFSSNSANWAHAPTSTGIQTLEAEATSSSGVKGADFGSSQNLNFQVGVKDDSQSYSPTLIYEDVFKYPSAEKAELPSKEVGPSNYNYVNAVQPSTWSSASYVTKEEAPVFSSNSANWAHAPTSTGIQTLEAEATSSSGVKGADFGSSQNLNFQVGVKDGSQSYSPTLIYEDVFKYPSAEKAELPSKEVGPSNYDFVNAVQPSTWSSASYVTKKEAPVFSSNSANWAHAPTSTGIQTLEAEATSSSGIKGADFGSSQNLNFQVGVKDGSQSYSPTLIYEDVFKYPSAEKAELPSKEVGPSNYDYVNAVQPSTWSSASYVTKEEAPVFSSNSANWATATHASKNAQTLEAEVTSSSGTKGSGFGSSQNLNFQAGIQDASSYSPKLDIKQYPSPKNAKRPFKKGGASWAQAYPAKSPGSLNHVTDLTLDTPSSKVAAQPLRLQSVNKVPQLPSTQQLAMPQKVSKPFPSTYIVQAKGGYRRGSRVYSKTKYSSSDPQLAPIGLKGPNGVKL</sequence>
<dbReference type="Proteomes" id="UP001174136">
    <property type="component" value="Unassembled WGS sequence"/>
</dbReference>
<comment type="caution">
    <text evidence="2">The sequence shown here is derived from an EMBL/GenBank/DDBJ whole genome shotgun (WGS) entry which is preliminary data.</text>
</comment>
<organism evidence="2 3">
    <name type="scientific">Merluccius polli</name>
    <name type="common">Benguela hake</name>
    <name type="synonym">Merluccius cadenati</name>
    <dbReference type="NCBI Taxonomy" id="89951"/>
    <lineage>
        <taxon>Eukaryota</taxon>
        <taxon>Metazoa</taxon>
        <taxon>Chordata</taxon>
        <taxon>Craniata</taxon>
        <taxon>Vertebrata</taxon>
        <taxon>Euteleostomi</taxon>
        <taxon>Actinopterygii</taxon>
        <taxon>Neopterygii</taxon>
        <taxon>Teleostei</taxon>
        <taxon>Neoteleostei</taxon>
        <taxon>Acanthomorphata</taxon>
        <taxon>Zeiogadaria</taxon>
        <taxon>Gadariae</taxon>
        <taxon>Gadiformes</taxon>
        <taxon>Gadoidei</taxon>
        <taxon>Merlucciidae</taxon>
        <taxon>Merluccius</taxon>
    </lineage>
</organism>
<keyword evidence="3" id="KW-1185">Reference proteome</keyword>
<proteinExistence type="predicted"/>
<protein>
    <submittedName>
        <fullName evidence="2">Uncharacterized protein</fullName>
    </submittedName>
</protein>
<feature type="region of interest" description="Disordered" evidence="1">
    <location>
        <begin position="67"/>
        <end position="88"/>
    </location>
</feature>
<feature type="region of interest" description="Disordered" evidence="1">
    <location>
        <begin position="1875"/>
        <end position="1900"/>
    </location>
</feature>
<accession>A0AA47N2X0</accession>
<feature type="compositionally biased region" description="Low complexity" evidence="1">
    <location>
        <begin position="287"/>
        <end position="298"/>
    </location>
</feature>
<evidence type="ECO:0000256" key="1">
    <source>
        <dbReference type="SAM" id="MobiDB-lite"/>
    </source>
</evidence>
<feature type="region of interest" description="Disordered" evidence="1">
    <location>
        <begin position="994"/>
        <end position="1014"/>
    </location>
</feature>
<evidence type="ECO:0000313" key="2">
    <source>
        <dbReference type="EMBL" id="KAK0150662.1"/>
    </source>
</evidence>
<name>A0AA47N2X0_MERPO</name>
<evidence type="ECO:0000313" key="3">
    <source>
        <dbReference type="Proteomes" id="UP001174136"/>
    </source>
</evidence>
<feature type="region of interest" description="Disordered" evidence="1">
    <location>
        <begin position="777"/>
        <end position="808"/>
    </location>
</feature>